<dbReference type="SMART" id="SM00248">
    <property type="entry name" value="ANK"/>
    <property type="match status" value="2"/>
</dbReference>
<evidence type="ECO:0000256" key="2">
    <source>
        <dbReference type="SAM" id="MobiDB-lite"/>
    </source>
</evidence>
<reference evidence="3" key="1">
    <citation type="submission" date="2021-01" db="EMBL/GenBank/DDBJ databases">
        <authorList>
            <person name="Corre E."/>
            <person name="Pelletier E."/>
            <person name="Niang G."/>
            <person name="Scheremetjew M."/>
            <person name="Finn R."/>
            <person name="Kale V."/>
            <person name="Holt S."/>
            <person name="Cochrane G."/>
            <person name="Meng A."/>
            <person name="Brown T."/>
            <person name="Cohen L."/>
        </authorList>
    </citation>
    <scope>NUCLEOTIDE SEQUENCE</scope>
    <source>
        <strain evidence="3">CCMP127</strain>
    </source>
</reference>
<feature type="region of interest" description="Disordered" evidence="2">
    <location>
        <begin position="300"/>
        <end position="322"/>
    </location>
</feature>
<evidence type="ECO:0000313" key="3">
    <source>
        <dbReference type="EMBL" id="CAE0420544.1"/>
    </source>
</evidence>
<name>A0A7S3P8S1_9STRA</name>
<proteinExistence type="predicted"/>
<dbReference type="SUPFAM" id="SSF48403">
    <property type="entry name" value="Ankyrin repeat"/>
    <property type="match status" value="1"/>
</dbReference>
<keyword evidence="1" id="KW-0040">ANK repeat</keyword>
<sequence length="347" mass="39039">MAATASRIPSSLQAIFMASNKGEEVYEPPADNSASRVFRTDHSERTLKPVLFTISPASCFPGSMSRVPPQAKFHLKLKERGYFPRNYASKRSAYYNQPTEHQLASYGKRILEVVKQNNVEEFRRILEAGLSPNACNDHGESLLHMVCRHGKLALFTVLIAYDVDIQQTDDYGRTPMHDCCWASKPSFEIARCLLERDSSLLFLFDARGSLPLSYVTKSLWGEWNHFMEQAIDQIFPRNKPNKDATPAFCTMKPNSRPVPDPKNKIPASLASMVATGMMAPYEVLLAMAAYEDETIQCSEYDSSEGSSSYFTDSEIDSDDELDSDVEEELYRITGHVGMLKLGKIEEN</sequence>
<feature type="repeat" description="ANK" evidence="1">
    <location>
        <begin position="138"/>
        <end position="170"/>
    </location>
</feature>
<dbReference type="Pfam" id="PF12796">
    <property type="entry name" value="Ank_2"/>
    <property type="match status" value="1"/>
</dbReference>
<protein>
    <submittedName>
        <fullName evidence="3">Uncharacterized protein</fullName>
    </submittedName>
</protein>
<accession>A0A7S3P8S1</accession>
<dbReference type="Gene3D" id="1.25.40.20">
    <property type="entry name" value="Ankyrin repeat-containing domain"/>
    <property type="match status" value="1"/>
</dbReference>
<dbReference type="InterPro" id="IPR036770">
    <property type="entry name" value="Ankyrin_rpt-contain_sf"/>
</dbReference>
<feature type="compositionally biased region" description="Acidic residues" evidence="2">
    <location>
        <begin position="313"/>
        <end position="322"/>
    </location>
</feature>
<dbReference type="InterPro" id="IPR002110">
    <property type="entry name" value="Ankyrin_rpt"/>
</dbReference>
<organism evidence="3">
    <name type="scientific">Amphora coffeiformis</name>
    <dbReference type="NCBI Taxonomy" id="265554"/>
    <lineage>
        <taxon>Eukaryota</taxon>
        <taxon>Sar</taxon>
        <taxon>Stramenopiles</taxon>
        <taxon>Ochrophyta</taxon>
        <taxon>Bacillariophyta</taxon>
        <taxon>Bacillariophyceae</taxon>
        <taxon>Bacillariophycidae</taxon>
        <taxon>Thalassiophysales</taxon>
        <taxon>Catenulaceae</taxon>
        <taxon>Amphora</taxon>
    </lineage>
</organism>
<dbReference type="AlphaFoldDB" id="A0A7S3P8S1"/>
<dbReference type="EMBL" id="HBIM01023351">
    <property type="protein sequence ID" value="CAE0420544.1"/>
    <property type="molecule type" value="Transcribed_RNA"/>
</dbReference>
<dbReference type="PROSITE" id="PS50088">
    <property type="entry name" value="ANK_REPEAT"/>
    <property type="match status" value="1"/>
</dbReference>
<evidence type="ECO:0000256" key="1">
    <source>
        <dbReference type="PROSITE-ProRule" id="PRU00023"/>
    </source>
</evidence>
<gene>
    <name evidence="3" type="ORF">ACOF00016_LOCUS17280</name>
</gene>
<feature type="compositionally biased region" description="Low complexity" evidence="2">
    <location>
        <begin position="300"/>
        <end position="312"/>
    </location>
</feature>